<dbReference type="Proteomes" id="UP000015241">
    <property type="component" value="Unassembled WGS sequence"/>
</dbReference>
<dbReference type="EMBL" id="KE504137">
    <property type="protein sequence ID" value="EPT02087.1"/>
    <property type="molecule type" value="Genomic_DNA"/>
</dbReference>
<protein>
    <recommendedName>
        <fullName evidence="4">Glycosyltransferase family 69 protein</fullName>
    </recommendedName>
</protein>
<dbReference type="HOGENOM" id="CLU_036739_0_0_1"/>
<dbReference type="InterPro" id="IPR029044">
    <property type="entry name" value="Nucleotide-diphossugar_trans"/>
</dbReference>
<dbReference type="AlphaFoldDB" id="S8EAQ3"/>
<dbReference type="OrthoDB" id="262547at2759"/>
<dbReference type="PANTHER" id="PTHR34144">
    <property type="entry name" value="CHROMOSOME 8, WHOLE GENOME SHOTGUN SEQUENCE"/>
    <property type="match status" value="1"/>
</dbReference>
<dbReference type="Pfam" id="PF11735">
    <property type="entry name" value="CAP59_mtransfer"/>
    <property type="match status" value="1"/>
</dbReference>
<evidence type="ECO:0000313" key="2">
    <source>
        <dbReference type="EMBL" id="EPT02087.1"/>
    </source>
</evidence>
<sequence length="553" mass="63968">MYRFPGHGWPLSLNVRPALAATVRFLVRLARVPFVLPFVTFCILFSIAESHWCTLYDYNGLWQPAFPYSWIVWVLALAVAPLNAALWLGAVLGWSALCWSVNYLASRRPARLYRNGRSIPHADEEEEYIVLSDSESGDTGRERRPSSPTLSFGRRRTVRLSAVWWWVQVGVFASIALLGTWEATHYAHPHDVQFKHAVEQAAHDAQLRPEGYGKREKIYIAAAFYNNEIVFPYWSQSMLSAIRYLGPENVFVSVVESYSQDKTPELLREFDASLAKLHVPRRILVQDAATEKPEELSYDNRIEFLAAVRNRVMEPLVEHGGYDKVLFSNDVFVEPESIIELIETADGNYDFACAMDFNHFGAYDAWVLRDRLGHLTSTIWPYFIDKPSIELMREDAPVPVFTCWNGMVVFDAEPLLPIHLRPNRTLSHSPISTPLPRSHPLHRGPSPALTPALRFRKSDRAAGECFESEAFNLPYDFRRVFGLNRVLVNPRVVTSYDYRFYVWFKWVLNHRLVRWWVREVFDGWGMERRKMVVGPEDQVWVWDGGDCHPWWLS</sequence>
<dbReference type="PANTHER" id="PTHR34144:SF7">
    <property type="entry name" value="EXPORT PROTEIN (CAP59), PUTATIVE (AFU_ORTHOLOGUE AFUA_7G05020)-RELATED"/>
    <property type="match status" value="1"/>
</dbReference>
<proteinExistence type="predicted"/>
<keyword evidence="1" id="KW-0812">Transmembrane</keyword>
<dbReference type="STRING" id="743788.S8EAQ3"/>
<name>S8EAQ3_FOMSC</name>
<dbReference type="InterPro" id="IPR021047">
    <property type="entry name" value="Mannosyltransferase_CMT1"/>
</dbReference>
<dbReference type="SUPFAM" id="SSF53448">
    <property type="entry name" value="Nucleotide-diphospho-sugar transferases"/>
    <property type="match status" value="1"/>
</dbReference>
<keyword evidence="3" id="KW-1185">Reference proteome</keyword>
<evidence type="ECO:0000256" key="1">
    <source>
        <dbReference type="SAM" id="Phobius"/>
    </source>
</evidence>
<dbReference type="eggNOG" id="ENOG502RJAT">
    <property type="taxonomic scope" value="Eukaryota"/>
</dbReference>
<feature type="transmembrane region" description="Helical" evidence="1">
    <location>
        <begin position="29"/>
        <end position="48"/>
    </location>
</feature>
<evidence type="ECO:0008006" key="4">
    <source>
        <dbReference type="Google" id="ProtNLM"/>
    </source>
</evidence>
<dbReference type="InParanoid" id="S8EAQ3"/>
<organism evidence="2 3">
    <name type="scientific">Fomitopsis schrenkii</name>
    <name type="common">Brown rot fungus</name>
    <dbReference type="NCBI Taxonomy" id="2126942"/>
    <lineage>
        <taxon>Eukaryota</taxon>
        <taxon>Fungi</taxon>
        <taxon>Dikarya</taxon>
        <taxon>Basidiomycota</taxon>
        <taxon>Agaricomycotina</taxon>
        <taxon>Agaricomycetes</taxon>
        <taxon>Polyporales</taxon>
        <taxon>Fomitopsis</taxon>
    </lineage>
</organism>
<feature type="transmembrane region" description="Helical" evidence="1">
    <location>
        <begin position="163"/>
        <end position="181"/>
    </location>
</feature>
<keyword evidence="1" id="KW-0472">Membrane</keyword>
<keyword evidence="1" id="KW-1133">Transmembrane helix</keyword>
<evidence type="ECO:0000313" key="3">
    <source>
        <dbReference type="Proteomes" id="UP000015241"/>
    </source>
</evidence>
<accession>S8EAQ3</accession>
<gene>
    <name evidence="2" type="ORF">FOMPIDRAFT_141162</name>
</gene>
<reference evidence="2 3" key="1">
    <citation type="journal article" date="2012" name="Science">
        <title>The Paleozoic origin of enzymatic lignin decomposition reconstructed from 31 fungal genomes.</title>
        <authorList>
            <person name="Floudas D."/>
            <person name="Binder M."/>
            <person name="Riley R."/>
            <person name="Barry K."/>
            <person name="Blanchette R.A."/>
            <person name="Henrissat B."/>
            <person name="Martinez A.T."/>
            <person name="Otillar R."/>
            <person name="Spatafora J.W."/>
            <person name="Yadav J.S."/>
            <person name="Aerts A."/>
            <person name="Benoit I."/>
            <person name="Boyd A."/>
            <person name="Carlson A."/>
            <person name="Copeland A."/>
            <person name="Coutinho P.M."/>
            <person name="de Vries R.P."/>
            <person name="Ferreira P."/>
            <person name="Findley K."/>
            <person name="Foster B."/>
            <person name="Gaskell J."/>
            <person name="Glotzer D."/>
            <person name="Gorecki P."/>
            <person name="Heitman J."/>
            <person name="Hesse C."/>
            <person name="Hori C."/>
            <person name="Igarashi K."/>
            <person name="Jurgens J.A."/>
            <person name="Kallen N."/>
            <person name="Kersten P."/>
            <person name="Kohler A."/>
            <person name="Kuees U."/>
            <person name="Kumar T.K.A."/>
            <person name="Kuo A."/>
            <person name="LaButti K."/>
            <person name="Larrondo L.F."/>
            <person name="Lindquist E."/>
            <person name="Ling A."/>
            <person name="Lombard V."/>
            <person name="Lucas S."/>
            <person name="Lundell T."/>
            <person name="Martin R."/>
            <person name="McLaughlin D.J."/>
            <person name="Morgenstern I."/>
            <person name="Morin E."/>
            <person name="Murat C."/>
            <person name="Nagy L.G."/>
            <person name="Nolan M."/>
            <person name="Ohm R.A."/>
            <person name="Patyshakuliyeva A."/>
            <person name="Rokas A."/>
            <person name="Ruiz-Duenas F.J."/>
            <person name="Sabat G."/>
            <person name="Salamov A."/>
            <person name="Samejima M."/>
            <person name="Schmutz J."/>
            <person name="Slot J.C."/>
            <person name="St John F."/>
            <person name="Stenlid J."/>
            <person name="Sun H."/>
            <person name="Sun S."/>
            <person name="Syed K."/>
            <person name="Tsang A."/>
            <person name="Wiebenga A."/>
            <person name="Young D."/>
            <person name="Pisabarro A."/>
            <person name="Eastwood D.C."/>
            <person name="Martin F."/>
            <person name="Cullen D."/>
            <person name="Grigoriev I.V."/>
            <person name="Hibbett D.S."/>
        </authorList>
    </citation>
    <scope>NUCLEOTIDE SEQUENCE</scope>
    <source>
        <strain evidence="3">FP-58527</strain>
    </source>
</reference>